<comment type="caution">
    <text evidence="2">The sequence shown here is derived from an EMBL/GenBank/DDBJ whole genome shotgun (WGS) entry which is preliminary data.</text>
</comment>
<protein>
    <recommendedName>
        <fullName evidence="4">WXG100 family type VII secretion target</fullName>
    </recommendedName>
</protein>
<gene>
    <name evidence="2" type="ORF">EHYA_07031</name>
</gene>
<dbReference type="EMBL" id="BIFH01000032">
    <property type="protein sequence ID" value="GCD99317.1"/>
    <property type="molecule type" value="Genomic_DNA"/>
</dbReference>
<evidence type="ECO:0000256" key="1">
    <source>
        <dbReference type="SAM" id="MobiDB-lite"/>
    </source>
</evidence>
<name>A0A401YXG8_9ACTN</name>
<feature type="region of interest" description="Disordered" evidence="1">
    <location>
        <begin position="212"/>
        <end position="237"/>
    </location>
</feature>
<evidence type="ECO:0000313" key="3">
    <source>
        <dbReference type="Proteomes" id="UP000286931"/>
    </source>
</evidence>
<evidence type="ECO:0000313" key="2">
    <source>
        <dbReference type="EMBL" id="GCD99317.1"/>
    </source>
</evidence>
<dbReference type="OrthoDB" id="4140785at2"/>
<feature type="compositionally biased region" description="Basic and acidic residues" evidence="1">
    <location>
        <begin position="216"/>
        <end position="229"/>
    </location>
</feature>
<keyword evidence="3" id="KW-1185">Reference proteome</keyword>
<dbReference type="Proteomes" id="UP000286931">
    <property type="component" value="Unassembled WGS sequence"/>
</dbReference>
<accession>A0A401YXG8</accession>
<reference evidence="2 3" key="1">
    <citation type="submission" date="2018-12" db="EMBL/GenBank/DDBJ databases">
        <title>Draft genome sequence of Embleya hyalina NBRC 13850T.</title>
        <authorList>
            <person name="Komaki H."/>
            <person name="Hosoyama A."/>
            <person name="Kimura A."/>
            <person name="Ichikawa N."/>
            <person name="Tamura T."/>
        </authorList>
    </citation>
    <scope>NUCLEOTIDE SEQUENCE [LARGE SCALE GENOMIC DNA]</scope>
    <source>
        <strain evidence="2 3">NBRC 13850</strain>
    </source>
</reference>
<dbReference type="RefSeq" id="WP_126641129.1">
    <property type="nucleotide sequence ID" value="NZ_BIFH01000032.1"/>
</dbReference>
<evidence type="ECO:0008006" key="4">
    <source>
        <dbReference type="Google" id="ProtNLM"/>
    </source>
</evidence>
<sequence length="431" mass="47079">MGAKEDFPGLRFDPTPGIPGAVDALLAQVRGVVVQMGQVQTELDATLLRPAAWQGRAGSEFQRRVTDLVPHLGVLRDSLQTVQLSLAGWLSALTLYQQTRKSLDDQALTARRRKDAAEQSLDRIAKTMIFGGGSSQADEAHARQLGAEADAAGAELASILRQAKGLKEQHDGSAESAARDIEQAAKDFGRYRSMGTTIQTALEALDKGFDALTRQDPGEQREGMDRDGGRSGSKGFNFNNDWAGREILARYLRGGGDWTIRDDPDWNDYMNSNHKLNTVLEAGGRDETNDTTLPPYFLRIAEGAVDRRSTYSTFDVTGHMAVENGEGFVGYQYLHGTNKNVGDFNARGNAVVSVLPNGDKEVRIQADLTWNDTIDPNKKYESDSWKSKVAEVVTLGRAESYDLHVTWPRDAVVVFPADGSPPVVRSGPGKR</sequence>
<proteinExistence type="predicted"/>
<organism evidence="2 3">
    <name type="scientific">Embleya hyalina</name>
    <dbReference type="NCBI Taxonomy" id="516124"/>
    <lineage>
        <taxon>Bacteria</taxon>
        <taxon>Bacillati</taxon>
        <taxon>Actinomycetota</taxon>
        <taxon>Actinomycetes</taxon>
        <taxon>Kitasatosporales</taxon>
        <taxon>Streptomycetaceae</taxon>
        <taxon>Embleya</taxon>
    </lineage>
</organism>
<dbReference type="AlphaFoldDB" id="A0A401YXG8"/>